<dbReference type="InterPro" id="IPR010115">
    <property type="entry name" value="FbiA/CofD"/>
</dbReference>
<keyword evidence="2" id="KW-0460">Magnesium</keyword>
<dbReference type="EMBL" id="QOPC01000001">
    <property type="protein sequence ID" value="RCL39644.1"/>
    <property type="molecule type" value="Genomic_DNA"/>
</dbReference>
<evidence type="ECO:0000256" key="2">
    <source>
        <dbReference type="ARBA" id="ARBA00022842"/>
    </source>
</evidence>
<dbReference type="EC" id="2.7.8.28" evidence="3"/>
<reference evidence="3 4" key="1">
    <citation type="journal article" date="2018" name="Microbiome">
        <title>Fine metagenomic profile of the Mediterranean stratified and mixed water columns revealed by assembly and recruitment.</title>
        <authorList>
            <person name="Haro-Moreno J.M."/>
            <person name="Lopez-Perez M."/>
            <person name="De La Torre J.R."/>
            <person name="Picazo A."/>
            <person name="Camacho A."/>
            <person name="Rodriguez-Valera F."/>
        </authorList>
    </citation>
    <scope>NUCLEOTIDE SEQUENCE [LARGE SCALE GENOMIC DNA]</scope>
    <source>
        <strain evidence="3">MED-G84</strain>
    </source>
</reference>
<gene>
    <name evidence="3" type="ORF">DBW98_00130</name>
</gene>
<organism evidence="3 4">
    <name type="scientific">SAR86 cluster bacterium</name>
    <dbReference type="NCBI Taxonomy" id="2030880"/>
    <lineage>
        <taxon>Bacteria</taxon>
        <taxon>Pseudomonadati</taxon>
        <taxon>Pseudomonadota</taxon>
        <taxon>Gammaproteobacteria</taxon>
        <taxon>SAR86 cluster</taxon>
    </lineage>
</organism>
<dbReference type="Proteomes" id="UP000253032">
    <property type="component" value="Unassembled WGS sequence"/>
</dbReference>
<dbReference type="Gene3D" id="1.10.8.240">
    <property type="entry name" value="CofD-like domain"/>
    <property type="match status" value="1"/>
</dbReference>
<name>A0A368BRW9_9GAMM</name>
<sequence length="309" mass="34574">MKKYLLLCGGVGGAKLALGFKNTVNAENLGIAVNTGDDFTHLNLKICPDLDTVMYTLAGESDVSKGWGRKNESWNMLTNLENLSGETWFQLGDKDLATHIRRTELINLGNSLSEATYKICQSFGLPKFIFPMSDESVETYIQTKNRLLSFQEYFVKLKCEPPVTDFVFKGLDKAKFNKDIDLNSYDEIIICPSNPYVSINPILQLSGLQDHLIDFSNKVSIISPIVNAKSLKGPTAKMMQELGHEISVKTIAEFYKKYAKRIFVDTSDNDSASHLSSLGYEVFPTNLIMNNTQSKNKLAQEIIKVLESN</sequence>
<accession>A0A368BRW9</accession>
<evidence type="ECO:0000256" key="1">
    <source>
        <dbReference type="ARBA" id="ARBA00022679"/>
    </source>
</evidence>
<dbReference type="InterPro" id="IPR038136">
    <property type="entry name" value="CofD-like_dom_sf"/>
</dbReference>
<dbReference type="Gene3D" id="3.40.50.10680">
    <property type="entry name" value="CofD-like domains"/>
    <property type="match status" value="1"/>
</dbReference>
<dbReference type="GO" id="GO:0043743">
    <property type="term" value="F:LPPG:FO 2-phospho-L-lactate transferase activity"/>
    <property type="evidence" value="ECO:0007669"/>
    <property type="project" value="UniProtKB-EC"/>
</dbReference>
<comment type="caution">
    <text evidence="3">The sequence shown here is derived from an EMBL/GenBank/DDBJ whole genome shotgun (WGS) entry which is preliminary data.</text>
</comment>
<evidence type="ECO:0000313" key="4">
    <source>
        <dbReference type="Proteomes" id="UP000253032"/>
    </source>
</evidence>
<dbReference type="SUPFAM" id="SSF142338">
    <property type="entry name" value="CofD-like"/>
    <property type="match status" value="1"/>
</dbReference>
<keyword evidence="1 3" id="KW-0808">Transferase</keyword>
<proteinExistence type="predicted"/>
<dbReference type="GO" id="GO:0000287">
    <property type="term" value="F:magnesium ion binding"/>
    <property type="evidence" value="ECO:0007669"/>
    <property type="project" value="InterPro"/>
</dbReference>
<dbReference type="Pfam" id="PF01933">
    <property type="entry name" value="CofD"/>
    <property type="match status" value="1"/>
</dbReference>
<evidence type="ECO:0000313" key="3">
    <source>
        <dbReference type="EMBL" id="RCL39644.1"/>
    </source>
</evidence>
<dbReference type="NCBIfam" id="TIGR01819">
    <property type="entry name" value="F420_cofD"/>
    <property type="match status" value="1"/>
</dbReference>
<protein>
    <submittedName>
        <fullName evidence="3">2-phospho-L-lactate transferase</fullName>
        <ecNumber evidence="3">2.7.8.28</ecNumber>
    </submittedName>
</protein>
<dbReference type="AlphaFoldDB" id="A0A368BRW9"/>
<dbReference type="PANTHER" id="PTHR43007">
    <property type="entry name" value="2-PHOSPHO-L-LACTATE TRANSFERASE"/>
    <property type="match status" value="1"/>
</dbReference>
<dbReference type="InterPro" id="IPR002882">
    <property type="entry name" value="CofD"/>
</dbReference>
<dbReference type="PANTHER" id="PTHR43007:SF1">
    <property type="entry name" value="2-PHOSPHO-L-LACTATE TRANSFERASE"/>
    <property type="match status" value="1"/>
</dbReference>